<comment type="caution">
    <text evidence="1">The sequence shown here is derived from an EMBL/GenBank/DDBJ whole genome shotgun (WGS) entry which is preliminary data.</text>
</comment>
<dbReference type="InterPro" id="IPR036396">
    <property type="entry name" value="Cyt_P450_sf"/>
</dbReference>
<name>A0A9P8I1R1_9PEZI</name>
<evidence type="ECO:0000313" key="2">
    <source>
        <dbReference type="Proteomes" id="UP000698800"/>
    </source>
</evidence>
<organism evidence="1 2">
    <name type="scientific">Glutinoglossum americanum</name>
    <dbReference type="NCBI Taxonomy" id="1670608"/>
    <lineage>
        <taxon>Eukaryota</taxon>
        <taxon>Fungi</taxon>
        <taxon>Dikarya</taxon>
        <taxon>Ascomycota</taxon>
        <taxon>Pezizomycotina</taxon>
        <taxon>Geoglossomycetes</taxon>
        <taxon>Geoglossales</taxon>
        <taxon>Geoglossaceae</taxon>
        <taxon>Glutinoglossum</taxon>
    </lineage>
</organism>
<gene>
    <name evidence="1" type="ORF">FGG08_006201</name>
</gene>
<evidence type="ECO:0008006" key="3">
    <source>
        <dbReference type="Google" id="ProtNLM"/>
    </source>
</evidence>
<keyword evidence="2" id="KW-1185">Reference proteome</keyword>
<dbReference type="PANTHER" id="PTHR24305">
    <property type="entry name" value="CYTOCHROME P450"/>
    <property type="match status" value="1"/>
</dbReference>
<dbReference type="PANTHER" id="PTHR24305:SF152">
    <property type="entry name" value="P450, PUTATIVE (EUROFUNG)-RELATED"/>
    <property type="match status" value="1"/>
</dbReference>
<protein>
    <recommendedName>
        <fullName evidence="3">Cytochrome P450</fullName>
    </recommendedName>
</protein>
<evidence type="ECO:0000313" key="1">
    <source>
        <dbReference type="EMBL" id="KAH0536973.1"/>
    </source>
</evidence>
<dbReference type="SUPFAM" id="SSF48264">
    <property type="entry name" value="Cytochrome P450"/>
    <property type="match status" value="1"/>
</dbReference>
<dbReference type="GO" id="GO:0005506">
    <property type="term" value="F:iron ion binding"/>
    <property type="evidence" value="ECO:0007669"/>
    <property type="project" value="InterPro"/>
</dbReference>
<dbReference type="GO" id="GO:0004497">
    <property type="term" value="F:monooxygenase activity"/>
    <property type="evidence" value="ECO:0007669"/>
    <property type="project" value="InterPro"/>
</dbReference>
<dbReference type="OrthoDB" id="3945418at2759"/>
<reference evidence="1" key="1">
    <citation type="submission" date="2021-03" db="EMBL/GenBank/DDBJ databases">
        <title>Comparative genomics and phylogenomic investigation of the class Geoglossomycetes provide insights into ecological specialization and systematics.</title>
        <authorList>
            <person name="Melie T."/>
            <person name="Pirro S."/>
            <person name="Miller A.N."/>
            <person name="Quandt A."/>
        </authorList>
    </citation>
    <scope>NUCLEOTIDE SEQUENCE</scope>
    <source>
        <strain evidence="1">GBOQ0MN5Z8</strain>
    </source>
</reference>
<accession>A0A9P8I1R1</accession>
<dbReference type="GO" id="GO:0020037">
    <property type="term" value="F:heme binding"/>
    <property type="evidence" value="ECO:0007669"/>
    <property type="project" value="InterPro"/>
</dbReference>
<dbReference type="Pfam" id="PF00067">
    <property type="entry name" value="p450"/>
    <property type="match status" value="1"/>
</dbReference>
<dbReference type="EMBL" id="JAGHQL010000170">
    <property type="protein sequence ID" value="KAH0536973.1"/>
    <property type="molecule type" value="Genomic_DNA"/>
</dbReference>
<proteinExistence type="predicted"/>
<dbReference type="GO" id="GO:0016705">
    <property type="term" value="F:oxidoreductase activity, acting on paired donors, with incorporation or reduction of molecular oxygen"/>
    <property type="evidence" value="ECO:0007669"/>
    <property type="project" value="InterPro"/>
</dbReference>
<dbReference type="InterPro" id="IPR001128">
    <property type="entry name" value="Cyt_P450"/>
</dbReference>
<dbReference type="CDD" id="cd11062">
    <property type="entry name" value="CYP58-like"/>
    <property type="match status" value="1"/>
</dbReference>
<dbReference type="InterPro" id="IPR050121">
    <property type="entry name" value="Cytochrome_P450_monoxygenase"/>
</dbReference>
<dbReference type="Gene3D" id="1.10.630.10">
    <property type="entry name" value="Cytochrome P450"/>
    <property type="match status" value="1"/>
</dbReference>
<dbReference type="AlphaFoldDB" id="A0A9P8I1R1"/>
<dbReference type="Proteomes" id="UP000698800">
    <property type="component" value="Unassembled WGS sequence"/>
</dbReference>
<sequence>MRPVVRITPDEIHLSDPENYEKIYYIGTKYWKSPTFYNGFGIGYSTFSTLRNDVHAVRRAALNPMFSRRMVLNLEGLVQEKAEKLVNRAQHAFAEKKPLDIHHGFRAISVDVISDYAFNRCYNLLDRPDFGVEFFQRVSELGHVMWFFQQWPWVQPVAFLTPKWMASIVSKPLEQLMNMQEDCVRQIIAVTKQMEAGEYKEGGRTTIFHQLLDPGVTEGHVVPTVNQLKDEAYSLLGAAADTTGNALTVGAFRVVTDKAIYRKVVAELTEAFPDENTRLDFMTLEKLPYLVSLFPPILSQYADPSRPVSSKKH</sequence>